<dbReference type="GO" id="GO:0004519">
    <property type="term" value="F:endonuclease activity"/>
    <property type="evidence" value="ECO:0007669"/>
    <property type="project" value="UniProtKB-UniRule"/>
</dbReference>
<keyword evidence="7 9" id="KW-0694">RNA-binding</keyword>
<dbReference type="SMART" id="SM00463">
    <property type="entry name" value="SMR"/>
    <property type="match status" value="1"/>
</dbReference>
<dbReference type="Pfam" id="PF20297">
    <property type="entry name" value="MSSS"/>
    <property type="match status" value="1"/>
</dbReference>
<dbReference type="SUPFAM" id="SSF160443">
    <property type="entry name" value="SMR domain-like"/>
    <property type="match status" value="1"/>
</dbReference>
<evidence type="ECO:0000256" key="9">
    <source>
        <dbReference type="HAMAP-Rule" id="MF_00092"/>
    </source>
</evidence>
<dbReference type="Gene3D" id="3.30.1370.110">
    <property type="match status" value="1"/>
</dbReference>
<dbReference type="GO" id="GO:0140664">
    <property type="term" value="F:ATP-dependent DNA damage sensor activity"/>
    <property type="evidence" value="ECO:0007669"/>
    <property type="project" value="InterPro"/>
</dbReference>
<dbReference type="InterPro" id="IPR045076">
    <property type="entry name" value="MutS"/>
</dbReference>
<name>A0AAW9R0E3_9CHRO</name>
<dbReference type="SMART" id="SM00534">
    <property type="entry name" value="MUTSac"/>
    <property type="match status" value="1"/>
</dbReference>
<comment type="function">
    <text evidence="9">Acts as a ribosome collision sensor, splitting the ribosome into its 2 subunits. Detects stalled/collided 70S ribosomes which it binds and splits by an ATP-hydrolysis driven conformational change. Acts upstream of the ribosome quality control system (RQC), a ribosome-associated complex that mediates the extraction of incompletely synthesized nascent chains from stalled ribosomes and their subsequent degradation. Probably generates substrates for RQC.</text>
</comment>
<keyword evidence="4 9" id="KW-0255">Endonuclease</keyword>
<dbReference type="SMART" id="SM00533">
    <property type="entry name" value="MUTSd"/>
    <property type="match status" value="1"/>
</dbReference>
<dbReference type="GO" id="GO:0019843">
    <property type="term" value="F:rRNA binding"/>
    <property type="evidence" value="ECO:0007669"/>
    <property type="project" value="UniProtKB-UniRule"/>
</dbReference>
<dbReference type="PANTHER" id="PTHR48466:SF2">
    <property type="entry name" value="OS10G0509000 PROTEIN"/>
    <property type="match status" value="1"/>
</dbReference>
<dbReference type="InterPro" id="IPR027417">
    <property type="entry name" value="P-loop_NTPase"/>
</dbReference>
<keyword evidence="13" id="KW-1185">Reference proteome</keyword>
<dbReference type="PANTHER" id="PTHR48466">
    <property type="entry name" value="OS10G0509000 PROTEIN-RELATED"/>
    <property type="match status" value="1"/>
</dbReference>
<dbReference type="InterPro" id="IPR000432">
    <property type="entry name" value="DNA_mismatch_repair_MutS_C"/>
</dbReference>
<dbReference type="GO" id="GO:0072344">
    <property type="term" value="P:rescue of stalled ribosome"/>
    <property type="evidence" value="ECO:0007669"/>
    <property type="project" value="UniProtKB-UniRule"/>
</dbReference>
<keyword evidence="5 9" id="KW-0378">Hydrolase</keyword>
<dbReference type="EC" id="3.6.4.-" evidence="9"/>
<dbReference type="GO" id="GO:0043023">
    <property type="term" value="F:ribosomal large subunit binding"/>
    <property type="evidence" value="ECO:0007669"/>
    <property type="project" value="UniProtKB-UniRule"/>
</dbReference>
<sequence length="800" mass="89130">MYAVLQQVTSLIQDETLELLEWPRLCQHLSTFAATKLGAIAARQFPLPETREESLTLLARTREIHDLEQRLDGKLSFDGITDIGDALERAKIGGMLSGQELMDIATTLAGTRRLRRTIEEREGIPVLQELVSEVRTYPEIEQEIHRCIDEDGNVSDRASPKLREVRSQMKVIRERIYRKLQDIIQKQSGAIQQAVITQRGDRFVIPVKAPQKDQVPGIIHDTSSTGATIYVEPNAIIEQGNQLRQHRRAEQLEEERVLRELSDTIATAHEDLEYLLAIVTTLDLSTARARYSAWLGGNFPRFTEPDEPITLRRLHHPLLVWQKQHEQGTEVIPIDVQINPVTRVVAITGPNTGGKTVTLKTLGLAALMAKAGLYVPAREPVEIPWFDRILADIGDEQSLQQSLSTFSGHIRRIVRILEAVNSSSLVLLDEVGAGTDPAEGSALAIALLQDLADRARLTVATTHYGELKALKYQDQRFENASVEFDDRTLSPTYRLLWGIPGRSNALTIARRLGLAEEIIETARERVGGFSEEINQVIAGLEAQRREQEQKAKEASKLLQQTEKFYTEVSEKAASLQDRERELKRLQEQEVQKALQQARAEIAAVIRQLQAGPKTGNDARQATEELNAIAERVLPKVEKPRSSYLPKVGERIRLPNLGQTAEVLAVNSEAGEVSVRFGIMKMTIAMTEIESLDGQKVEIAPKPAKVAPPPPPTTKKEDPLIRTSNNTVDIRGSRVAEAEPDLEKAIARATSSGMLWIIHGKGTGKLREGVHEFLEHHPQVKRFELAPQNEGGSGVTIAYLT</sequence>
<organism evidence="12 13">
    <name type="scientific">Pannus brasiliensis CCIBt3594</name>
    <dbReference type="NCBI Taxonomy" id="1427578"/>
    <lineage>
        <taxon>Bacteria</taxon>
        <taxon>Bacillati</taxon>
        <taxon>Cyanobacteriota</taxon>
        <taxon>Cyanophyceae</taxon>
        <taxon>Oscillatoriophycideae</taxon>
        <taxon>Chroococcales</taxon>
        <taxon>Microcystaceae</taxon>
        <taxon>Pannus</taxon>
    </lineage>
</organism>
<dbReference type="EMBL" id="JBAFSM010000065">
    <property type="protein sequence ID" value="MEG3439923.1"/>
    <property type="molecule type" value="Genomic_DNA"/>
</dbReference>
<keyword evidence="3 9" id="KW-0547">Nucleotide-binding</keyword>
<dbReference type="HAMAP" id="MF_00092">
    <property type="entry name" value="MutS2"/>
    <property type="match status" value="1"/>
</dbReference>
<evidence type="ECO:0000256" key="7">
    <source>
        <dbReference type="ARBA" id="ARBA00022884"/>
    </source>
</evidence>
<dbReference type="InterPro" id="IPR007696">
    <property type="entry name" value="DNA_mismatch_repair_MutS_core"/>
</dbReference>
<comment type="function">
    <text evidence="9">Endonuclease that is involved in the suppression of homologous recombination and thus may have a key role in the control of bacterial genetic diversity.</text>
</comment>
<keyword evidence="10" id="KW-0175">Coiled coil</keyword>
<dbReference type="AlphaFoldDB" id="A0AAW9R0E3"/>
<evidence type="ECO:0000313" key="12">
    <source>
        <dbReference type="EMBL" id="MEG3439923.1"/>
    </source>
</evidence>
<evidence type="ECO:0000259" key="11">
    <source>
        <dbReference type="PROSITE" id="PS50828"/>
    </source>
</evidence>
<evidence type="ECO:0000256" key="4">
    <source>
        <dbReference type="ARBA" id="ARBA00022759"/>
    </source>
</evidence>
<dbReference type="FunFam" id="3.30.1370.110:FF:000004">
    <property type="entry name" value="Endonuclease MutS2"/>
    <property type="match status" value="1"/>
</dbReference>
<keyword evidence="1 9" id="KW-0540">Nuclease</keyword>
<comment type="subunit">
    <text evidence="9">Homodimer. Binds to stalled ribosomes, contacting rRNA.</text>
</comment>
<dbReference type="Pfam" id="PF00488">
    <property type="entry name" value="MutS_V"/>
    <property type="match status" value="1"/>
</dbReference>
<evidence type="ECO:0000256" key="1">
    <source>
        <dbReference type="ARBA" id="ARBA00022722"/>
    </source>
</evidence>
<evidence type="ECO:0000313" key="13">
    <source>
        <dbReference type="Proteomes" id="UP001328733"/>
    </source>
</evidence>
<dbReference type="InterPro" id="IPR046893">
    <property type="entry name" value="MSSS"/>
</dbReference>
<dbReference type="GO" id="GO:0006298">
    <property type="term" value="P:mismatch repair"/>
    <property type="evidence" value="ECO:0007669"/>
    <property type="project" value="InterPro"/>
</dbReference>
<dbReference type="SUPFAM" id="SSF48334">
    <property type="entry name" value="DNA repair protein MutS, domain III"/>
    <property type="match status" value="1"/>
</dbReference>
<dbReference type="InterPro" id="IPR002625">
    <property type="entry name" value="Smr_dom"/>
</dbReference>
<feature type="domain" description="Smr" evidence="11">
    <location>
        <begin position="727"/>
        <end position="800"/>
    </location>
</feature>
<feature type="binding site" evidence="9">
    <location>
        <begin position="349"/>
        <end position="356"/>
    </location>
    <ligand>
        <name>ATP</name>
        <dbReference type="ChEBI" id="CHEBI:30616"/>
    </ligand>
</feature>
<dbReference type="PIRSF" id="PIRSF005814">
    <property type="entry name" value="MutS_YshD"/>
    <property type="match status" value="1"/>
</dbReference>
<evidence type="ECO:0000256" key="8">
    <source>
        <dbReference type="ARBA" id="ARBA00023125"/>
    </source>
</evidence>
<dbReference type="CDD" id="cd03280">
    <property type="entry name" value="ABC_MutS2"/>
    <property type="match status" value="1"/>
</dbReference>
<dbReference type="InterPro" id="IPR036063">
    <property type="entry name" value="Smr_dom_sf"/>
</dbReference>
<dbReference type="GO" id="GO:0005524">
    <property type="term" value="F:ATP binding"/>
    <property type="evidence" value="ECO:0007669"/>
    <property type="project" value="UniProtKB-UniRule"/>
</dbReference>
<evidence type="ECO:0000256" key="3">
    <source>
        <dbReference type="ARBA" id="ARBA00022741"/>
    </source>
</evidence>
<dbReference type="InterPro" id="IPR036187">
    <property type="entry name" value="DNA_mismatch_repair_MutS_sf"/>
</dbReference>
<evidence type="ECO:0000256" key="5">
    <source>
        <dbReference type="ARBA" id="ARBA00022801"/>
    </source>
</evidence>
<dbReference type="PROSITE" id="PS50828">
    <property type="entry name" value="SMR"/>
    <property type="match status" value="1"/>
</dbReference>
<evidence type="ECO:0000256" key="2">
    <source>
        <dbReference type="ARBA" id="ARBA00022730"/>
    </source>
</evidence>
<keyword evidence="2 9" id="KW-0699">rRNA-binding</keyword>
<dbReference type="Proteomes" id="UP001328733">
    <property type="component" value="Unassembled WGS sequence"/>
</dbReference>
<dbReference type="Pfam" id="PF01713">
    <property type="entry name" value="Smr"/>
    <property type="match status" value="1"/>
</dbReference>
<proteinExistence type="inferred from homology"/>
<dbReference type="InterPro" id="IPR005747">
    <property type="entry name" value="MutS2"/>
</dbReference>
<dbReference type="Gene3D" id="1.10.1420.10">
    <property type="match status" value="2"/>
</dbReference>
<accession>A0AAW9R0E3</accession>
<dbReference type="FunFam" id="3.40.50.300:FF:000830">
    <property type="entry name" value="Endonuclease MutS2"/>
    <property type="match status" value="1"/>
</dbReference>
<dbReference type="NCBIfam" id="TIGR01069">
    <property type="entry name" value="mutS2"/>
    <property type="match status" value="1"/>
</dbReference>
<evidence type="ECO:0000256" key="10">
    <source>
        <dbReference type="SAM" id="Coils"/>
    </source>
</evidence>
<dbReference type="PROSITE" id="PS00486">
    <property type="entry name" value="DNA_MISMATCH_REPAIR_2"/>
    <property type="match status" value="1"/>
</dbReference>
<keyword evidence="6 9" id="KW-0067">ATP-binding</keyword>
<dbReference type="EC" id="3.1.-.-" evidence="9"/>
<feature type="coiled-coil region" evidence="10">
    <location>
        <begin position="530"/>
        <end position="607"/>
    </location>
</feature>
<dbReference type="GO" id="GO:0045910">
    <property type="term" value="P:negative regulation of DNA recombination"/>
    <property type="evidence" value="ECO:0007669"/>
    <property type="project" value="InterPro"/>
</dbReference>
<comment type="caution">
    <text evidence="12">The sequence shown here is derived from an EMBL/GenBank/DDBJ whole genome shotgun (WGS) entry which is preliminary data.</text>
</comment>
<gene>
    <name evidence="9" type="primary">mutS2</name>
    <name evidence="9" type="synonym">rqcU</name>
    <name evidence="12" type="ORF">V0288_22540</name>
</gene>
<evidence type="ECO:0000256" key="6">
    <source>
        <dbReference type="ARBA" id="ARBA00022840"/>
    </source>
</evidence>
<dbReference type="Gene3D" id="3.40.50.300">
    <property type="entry name" value="P-loop containing nucleotide triphosphate hydrolases"/>
    <property type="match status" value="1"/>
</dbReference>
<keyword evidence="8 9" id="KW-0238">DNA-binding</keyword>
<dbReference type="GO" id="GO:0016887">
    <property type="term" value="F:ATP hydrolysis activity"/>
    <property type="evidence" value="ECO:0007669"/>
    <property type="project" value="InterPro"/>
</dbReference>
<dbReference type="SUPFAM" id="SSF52540">
    <property type="entry name" value="P-loop containing nucleoside triphosphate hydrolases"/>
    <property type="match status" value="1"/>
</dbReference>
<comment type="similarity">
    <text evidence="9">Belongs to the DNA mismatch repair MutS family. MutS2 subfamily.</text>
</comment>
<reference evidence="12 13" key="1">
    <citation type="submission" date="2024-01" db="EMBL/GenBank/DDBJ databases">
        <title>Genomic insights into the taxonomy and metabolism of the cyanobacterium Pannus brasiliensis CCIBt3594.</title>
        <authorList>
            <person name="Machado M."/>
            <person name="Botero N.B."/>
            <person name="Andreote A.P.D."/>
            <person name="Feitosa A.M.T."/>
            <person name="Popin R."/>
            <person name="Sivonen K."/>
            <person name="Fiore M.F."/>
        </authorList>
    </citation>
    <scope>NUCLEOTIDE SEQUENCE [LARGE SCALE GENOMIC DNA]</scope>
    <source>
        <strain evidence="12 13">CCIBt3594</strain>
    </source>
</reference>
<dbReference type="GO" id="GO:0030983">
    <property type="term" value="F:mismatched DNA binding"/>
    <property type="evidence" value="ECO:0007669"/>
    <property type="project" value="InterPro"/>
</dbReference>
<protein>
    <recommendedName>
        <fullName evidence="9">Endonuclease MutS2</fullName>
        <ecNumber evidence="9">3.1.-.-</ecNumber>
    </recommendedName>
    <alternativeName>
        <fullName evidence="9">Ribosome-associated protein quality control-upstream factor</fullName>
        <shortName evidence="9">RQC-upstream factor</shortName>
        <shortName evidence="9">RqcU</shortName>
        <ecNumber evidence="9">3.6.4.-</ecNumber>
    </alternativeName>
</protein>